<comment type="similarity">
    <text evidence="2">Belongs to the plant LTP family.</text>
</comment>
<keyword evidence="6" id="KW-1015">Disulfide bond</keyword>
<feature type="region of interest" description="Disordered" evidence="9">
    <location>
        <begin position="129"/>
        <end position="153"/>
    </location>
</feature>
<dbReference type="OrthoDB" id="1882492at2759"/>
<keyword evidence="4" id="KW-0336">GPI-anchor</keyword>
<keyword evidence="5 11" id="KW-0732">Signal</keyword>
<dbReference type="GO" id="GO:0098552">
    <property type="term" value="C:side of membrane"/>
    <property type="evidence" value="ECO:0007669"/>
    <property type="project" value="UniProtKB-KW"/>
</dbReference>
<evidence type="ECO:0000256" key="6">
    <source>
        <dbReference type="ARBA" id="ARBA00023157"/>
    </source>
</evidence>
<keyword evidence="3" id="KW-1003">Cell membrane</keyword>
<feature type="chain" id="PRO_5034188629" evidence="11">
    <location>
        <begin position="26"/>
        <end position="187"/>
    </location>
</feature>
<evidence type="ECO:0000256" key="5">
    <source>
        <dbReference type="ARBA" id="ARBA00022729"/>
    </source>
</evidence>
<proteinExistence type="inferred from homology"/>
<sequence length="187" mass="19983">MKQQSRVKFLWLCLFLWIACGSINGGDDLTQECSEVVQKVIPCLDFAAGKEATPKKECCDAATVIKDTKPQCLCFIIQETHKGSPSIKNLGIQEAKLLQLPDACHVKNASVANCPKLLGLPPSSPDAAIFTNSSKATPASATPQGTSQSQNSSYGSMVRPGMVMDVMMVTLAIVLIAIPTGFMSIYT</sequence>
<evidence type="ECO:0000256" key="8">
    <source>
        <dbReference type="ARBA" id="ARBA00023288"/>
    </source>
</evidence>
<keyword evidence="10" id="KW-0472">Membrane</keyword>
<reference evidence="13" key="1">
    <citation type="journal article" date="2019" name="Toxins">
        <title>Detection of Abrin-Like and Prepropulchellin-Like Toxin Genes and Transcripts Using Whole Genome Sequencing and Full-Length Transcript Sequencing of Abrus precatorius.</title>
        <authorList>
            <person name="Hovde B.T."/>
            <person name="Daligault H.E."/>
            <person name="Hanschen E.R."/>
            <person name="Kunde Y.A."/>
            <person name="Johnson M.B."/>
            <person name="Starkenburg S.R."/>
            <person name="Johnson S.L."/>
        </authorList>
    </citation>
    <scope>NUCLEOTIDE SEQUENCE [LARGE SCALE GENOMIC DNA]</scope>
</reference>
<dbReference type="SMART" id="SM00499">
    <property type="entry name" value="AAI"/>
    <property type="match status" value="1"/>
</dbReference>
<comment type="subcellular location">
    <subcellularLocation>
        <location evidence="1">Cell membrane</location>
        <topology evidence="1">Lipid-anchor</topology>
        <topology evidence="1">GPI-anchor</topology>
    </subcellularLocation>
</comment>
<dbReference type="AlphaFoldDB" id="A0A8B8K0K7"/>
<evidence type="ECO:0000313" key="14">
    <source>
        <dbReference type="RefSeq" id="XP_027336503.1"/>
    </source>
</evidence>
<evidence type="ECO:0000259" key="12">
    <source>
        <dbReference type="SMART" id="SM00499"/>
    </source>
</evidence>
<dbReference type="Gene3D" id="1.10.110.10">
    <property type="entry name" value="Plant lipid-transfer and hydrophobic proteins"/>
    <property type="match status" value="1"/>
</dbReference>
<evidence type="ECO:0000256" key="11">
    <source>
        <dbReference type="SAM" id="SignalP"/>
    </source>
</evidence>
<dbReference type="PANTHER" id="PTHR33044">
    <property type="entry name" value="BIFUNCTIONAL INHIBITOR/LIPID-TRANSFER PROTEIN/SEED STORAGE 2S ALBUMIN SUPERFAMILY PROTEIN-RELATED"/>
    <property type="match status" value="1"/>
</dbReference>
<keyword evidence="10" id="KW-0812">Transmembrane</keyword>
<dbReference type="Proteomes" id="UP000694853">
    <property type="component" value="Unplaced"/>
</dbReference>
<dbReference type="InterPro" id="IPR043325">
    <property type="entry name" value="LTSS"/>
</dbReference>
<keyword evidence="13" id="KW-1185">Reference proteome</keyword>
<evidence type="ECO:0000256" key="4">
    <source>
        <dbReference type="ARBA" id="ARBA00022622"/>
    </source>
</evidence>
<organism evidence="13 14">
    <name type="scientific">Abrus precatorius</name>
    <name type="common">Indian licorice</name>
    <name type="synonym">Glycine abrus</name>
    <dbReference type="NCBI Taxonomy" id="3816"/>
    <lineage>
        <taxon>Eukaryota</taxon>
        <taxon>Viridiplantae</taxon>
        <taxon>Streptophyta</taxon>
        <taxon>Embryophyta</taxon>
        <taxon>Tracheophyta</taxon>
        <taxon>Spermatophyta</taxon>
        <taxon>Magnoliopsida</taxon>
        <taxon>eudicotyledons</taxon>
        <taxon>Gunneridae</taxon>
        <taxon>Pentapetalae</taxon>
        <taxon>rosids</taxon>
        <taxon>fabids</taxon>
        <taxon>Fabales</taxon>
        <taxon>Fabaceae</taxon>
        <taxon>Papilionoideae</taxon>
        <taxon>50 kb inversion clade</taxon>
        <taxon>NPAAA clade</taxon>
        <taxon>indigoferoid/millettioid clade</taxon>
        <taxon>Abreae</taxon>
        <taxon>Abrus</taxon>
    </lineage>
</organism>
<dbReference type="KEGG" id="aprc:113850247"/>
<protein>
    <submittedName>
        <fullName evidence="14">Non-specific lipid transfer protein GPI-anchored 1-like</fullName>
    </submittedName>
</protein>
<evidence type="ECO:0000256" key="1">
    <source>
        <dbReference type="ARBA" id="ARBA00004609"/>
    </source>
</evidence>
<dbReference type="CDD" id="cd00010">
    <property type="entry name" value="AAI_LTSS"/>
    <property type="match status" value="1"/>
</dbReference>
<keyword evidence="10" id="KW-1133">Transmembrane helix</keyword>
<dbReference type="InterPro" id="IPR036312">
    <property type="entry name" value="Bifun_inhib/LTP/seed_sf"/>
</dbReference>
<evidence type="ECO:0000313" key="13">
    <source>
        <dbReference type="Proteomes" id="UP000694853"/>
    </source>
</evidence>
<reference evidence="14" key="2">
    <citation type="submission" date="2025-08" db="UniProtKB">
        <authorList>
            <consortium name="RefSeq"/>
        </authorList>
    </citation>
    <scope>IDENTIFICATION</scope>
    <source>
        <tissue evidence="14">Young leaves</tissue>
    </source>
</reference>
<keyword evidence="7" id="KW-0325">Glycoprotein</keyword>
<dbReference type="RefSeq" id="XP_027336503.1">
    <property type="nucleotide sequence ID" value="XM_027480702.1"/>
</dbReference>
<evidence type="ECO:0000256" key="7">
    <source>
        <dbReference type="ARBA" id="ARBA00023180"/>
    </source>
</evidence>
<evidence type="ECO:0000256" key="3">
    <source>
        <dbReference type="ARBA" id="ARBA00022475"/>
    </source>
</evidence>
<keyword evidence="8" id="KW-0449">Lipoprotein</keyword>
<feature type="compositionally biased region" description="Polar residues" evidence="9">
    <location>
        <begin position="130"/>
        <end position="153"/>
    </location>
</feature>
<dbReference type="SUPFAM" id="SSF47699">
    <property type="entry name" value="Bifunctional inhibitor/lipid-transfer protein/seed storage 2S albumin"/>
    <property type="match status" value="1"/>
</dbReference>
<dbReference type="InterPro" id="IPR016140">
    <property type="entry name" value="Bifunc_inhib/LTP/seed_store"/>
</dbReference>
<feature type="signal peptide" evidence="11">
    <location>
        <begin position="1"/>
        <end position="25"/>
    </location>
</feature>
<accession>A0A8B8K0K7</accession>
<dbReference type="GO" id="GO:0005886">
    <property type="term" value="C:plasma membrane"/>
    <property type="evidence" value="ECO:0007669"/>
    <property type="project" value="UniProtKB-SubCell"/>
</dbReference>
<feature type="transmembrane region" description="Helical" evidence="10">
    <location>
        <begin position="166"/>
        <end position="186"/>
    </location>
</feature>
<evidence type="ECO:0000256" key="2">
    <source>
        <dbReference type="ARBA" id="ARBA00009748"/>
    </source>
</evidence>
<evidence type="ECO:0000256" key="9">
    <source>
        <dbReference type="SAM" id="MobiDB-lite"/>
    </source>
</evidence>
<dbReference type="GeneID" id="113850247"/>
<evidence type="ECO:0000256" key="10">
    <source>
        <dbReference type="SAM" id="Phobius"/>
    </source>
</evidence>
<dbReference type="PROSITE" id="PS51257">
    <property type="entry name" value="PROKAR_LIPOPROTEIN"/>
    <property type="match status" value="1"/>
</dbReference>
<gene>
    <name evidence="14" type="primary">LOC113850247</name>
</gene>
<dbReference type="Pfam" id="PF14368">
    <property type="entry name" value="LTP_2"/>
    <property type="match status" value="1"/>
</dbReference>
<name>A0A8B8K0K7_ABRPR</name>
<feature type="domain" description="Bifunctional inhibitor/plant lipid transfer protein/seed storage helical" evidence="12">
    <location>
        <begin position="33"/>
        <end position="114"/>
    </location>
</feature>